<protein>
    <recommendedName>
        <fullName evidence="3">TPR-like protein</fullName>
    </recommendedName>
</protein>
<dbReference type="Pfam" id="PF13424">
    <property type="entry name" value="TPR_12"/>
    <property type="match status" value="1"/>
</dbReference>
<evidence type="ECO:0000313" key="2">
    <source>
        <dbReference type="Proteomes" id="UP001218218"/>
    </source>
</evidence>
<sequence length="736" mass="82183">MHHFFTSNAGTQNIYVLYGLGGIGKTQIALKFIQESSSCFSNVFFIDATTIATIEIGLKNTAVMKDAENSPQDGLLWLTSNIEGWLLFFDNADDPNVNLNDFIPHCNHGNIIITSRNPGLRGYGSHSLVSDMEEKDAVALLLKSAAQVATIHTEQVAMEIALHYLPLAIVQAGAFILNSQDLSGYLALYAKNQARLLSKKAAQSHDNYAWTVYTTWQMSFDQLRPVAAMFLQLCSFFHYNGISEQIFSYASKYGFPSNGPSKEELQEPSEFLSHFLGPTGKWDSLQFLDVTNEVQAHSLISLDAESKLFSMHPLVHAWSQTTVHNPERYMSTMKSLLGMALSERPWRDIQLGSLTICPHVELAVQMDAEVALVFRKQYGVIFREAGNYKQSMKLLEGVLEEQIQVLGDNHLDTLHTMGNLASTYSDLGEYQKAKELKGIVLEKQKQVLGDNHLNTLHTMGSLACTYSDLGEHQKAKELDGVVLEKRKQVLGDNHPDTLCTMGDLAIIYSNLGEHQKAKELEDIVLEKQKQLLGDNHPDTLHTMGNLAIRYSNLGWHQKAKELKGIALEKRKQVLGDNHPLTLDTMGHLASTYSDLGEHQKAKELNGVVLEKKKQVLGDNHPDTLRTMGDLAIIYSDLGEHQKAKELEDIVLEKWKQVMGDSHPSTLHTMGNLACTYSDLGEDQKAKELEDIVLEKQQQVLGNNHPKGILLPDQPFILTLIARMPNIIVDKTESEVD</sequence>
<proteinExistence type="predicted"/>
<accession>A0AAD6ZMH4</accession>
<dbReference type="AlphaFoldDB" id="A0AAD6ZMH4"/>
<dbReference type="SUPFAM" id="SSF52540">
    <property type="entry name" value="P-loop containing nucleoside triphosphate hydrolases"/>
    <property type="match status" value="1"/>
</dbReference>
<comment type="caution">
    <text evidence="1">The sequence shown here is derived from an EMBL/GenBank/DDBJ whole genome shotgun (WGS) entry which is preliminary data.</text>
</comment>
<evidence type="ECO:0008006" key="3">
    <source>
        <dbReference type="Google" id="ProtNLM"/>
    </source>
</evidence>
<dbReference type="EMBL" id="JARIHO010000037">
    <property type="protein sequence ID" value="KAJ7330332.1"/>
    <property type="molecule type" value="Genomic_DNA"/>
</dbReference>
<dbReference type="PANTHER" id="PTHR46082">
    <property type="entry name" value="ATP/GTP-BINDING PROTEIN-RELATED"/>
    <property type="match status" value="1"/>
</dbReference>
<dbReference type="Proteomes" id="UP001218218">
    <property type="component" value="Unassembled WGS sequence"/>
</dbReference>
<reference evidence="1" key="1">
    <citation type="submission" date="2023-03" db="EMBL/GenBank/DDBJ databases">
        <title>Massive genome expansion in bonnet fungi (Mycena s.s.) driven by repeated elements and novel gene families across ecological guilds.</title>
        <authorList>
            <consortium name="Lawrence Berkeley National Laboratory"/>
            <person name="Harder C.B."/>
            <person name="Miyauchi S."/>
            <person name="Viragh M."/>
            <person name="Kuo A."/>
            <person name="Thoen E."/>
            <person name="Andreopoulos B."/>
            <person name="Lu D."/>
            <person name="Skrede I."/>
            <person name="Drula E."/>
            <person name="Henrissat B."/>
            <person name="Morin E."/>
            <person name="Kohler A."/>
            <person name="Barry K."/>
            <person name="LaButti K."/>
            <person name="Morin E."/>
            <person name="Salamov A."/>
            <person name="Lipzen A."/>
            <person name="Mereny Z."/>
            <person name="Hegedus B."/>
            <person name="Baldrian P."/>
            <person name="Stursova M."/>
            <person name="Weitz H."/>
            <person name="Taylor A."/>
            <person name="Grigoriev I.V."/>
            <person name="Nagy L.G."/>
            <person name="Martin F."/>
            <person name="Kauserud H."/>
        </authorList>
    </citation>
    <scope>NUCLEOTIDE SEQUENCE</scope>
    <source>
        <strain evidence="1">CBHHK002</strain>
    </source>
</reference>
<dbReference type="Pfam" id="PF13374">
    <property type="entry name" value="TPR_10"/>
    <property type="match status" value="6"/>
</dbReference>
<dbReference type="Gene3D" id="1.25.40.10">
    <property type="entry name" value="Tetratricopeptide repeat domain"/>
    <property type="match status" value="2"/>
</dbReference>
<gene>
    <name evidence="1" type="ORF">DFH08DRAFT_709075</name>
</gene>
<dbReference type="PANTHER" id="PTHR46082:SF6">
    <property type="entry name" value="AAA+ ATPASE DOMAIN-CONTAINING PROTEIN-RELATED"/>
    <property type="match status" value="1"/>
</dbReference>
<organism evidence="1 2">
    <name type="scientific">Mycena albidolilacea</name>
    <dbReference type="NCBI Taxonomy" id="1033008"/>
    <lineage>
        <taxon>Eukaryota</taxon>
        <taxon>Fungi</taxon>
        <taxon>Dikarya</taxon>
        <taxon>Basidiomycota</taxon>
        <taxon>Agaricomycotina</taxon>
        <taxon>Agaricomycetes</taxon>
        <taxon>Agaricomycetidae</taxon>
        <taxon>Agaricales</taxon>
        <taxon>Marasmiineae</taxon>
        <taxon>Mycenaceae</taxon>
        <taxon>Mycena</taxon>
    </lineage>
</organism>
<keyword evidence="2" id="KW-1185">Reference proteome</keyword>
<evidence type="ECO:0000313" key="1">
    <source>
        <dbReference type="EMBL" id="KAJ7330332.1"/>
    </source>
</evidence>
<dbReference type="InterPro" id="IPR053137">
    <property type="entry name" value="NLR-like"/>
</dbReference>
<dbReference type="Gene3D" id="3.40.50.300">
    <property type="entry name" value="P-loop containing nucleotide triphosphate hydrolases"/>
    <property type="match status" value="1"/>
</dbReference>
<dbReference type="SUPFAM" id="SSF48452">
    <property type="entry name" value="TPR-like"/>
    <property type="match status" value="3"/>
</dbReference>
<name>A0AAD6ZMH4_9AGAR</name>
<dbReference type="InterPro" id="IPR011990">
    <property type="entry name" value="TPR-like_helical_dom_sf"/>
</dbReference>
<dbReference type="InterPro" id="IPR027417">
    <property type="entry name" value="P-loop_NTPase"/>
</dbReference>